<dbReference type="GO" id="GO:0009002">
    <property type="term" value="F:serine-type D-Ala-D-Ala carboxypeptidase activity"/>
    <property type="evidence" value="ECO:0007669"/>
    <property type="project" value="UniProtKB-EC"/>
</dbReference>
<keyword evidence="1" id="KW-0121">Carboxypeptidase</keyword>
<keyword evidence="6" id="KW-0511">Multifunctional enzyme</keyword>
<dbReference type="InterPro" id="IPR005543">
    <property type="entry name" value="PASTA_dom"/>
</dbReference>
<dbReference type="Gene3D" id="3.40.710.10">
    <property type="entry name" value="DD-peptidase/beta-lactamase superfamily"/>
    <property type="match status" value="1"/>
</dbReference>
<sequence>MRSLKPRTAGGALSGVFGAIAMSVVAGVLLTAAVTPIVAVTGAAASSAINVFENLPDHLNPGQLAQPSTIYAKNSEGKDVEVATFYEQDREPVKWDEISQYIKDAAVAEEDPRFYTHGGVDVLATSRAVAQNAMGSNLSGASTITMQYVRNVLVQEAEAIVDPDERDEAYEDAMRQDMDRKLKEMRYAVSIEKQFSKDEILLGYLNIALFGRQIYGIQSAAQYYYGKNANDVTVAEAASLVAIVNNPSQLQIDLPENIEKNQDRRDKILGSMLNHGRITQAQYDEAVATAVEPNITPRPAGCDIAESRMNLGYFCDYVQRYILNDPSFGNSSQERFFNFQRGGYDIHTTINIDMQNAGVQAMRDNVPATMDGIDIGGVGVSTENGTGRVLAMVQNRTFSADPEVTQDNAAYTGINYSTDFEYGGSGGFQVGSTFKAITLTEWIRSGHSVRQSVNANGRTEQYQNFPAHCLDGGIYGYGNWTFQNDQGRQYGTRTVQNVIEQSINGGVVSMQQQMDLCDTFDTAKKLGVHRAAEQNSDESMSNYGTRDLAILPSTVYGGTDEIAPITMATAFGAFGAEGEVCTPVPIDKILDPDGEEVNFTGSQCSSAIAPEVAAGVAYVLESTVQNGLAGHARSAIGTPHFAKTGTTDNVKDNWTVGGSSKVSTAVWVGNVTGDVSTQQFGGWEGLMAADQRIWPAIMNVADEKYGGDPFPSPGDSALRVTTQEVPDTSGQSYDDAKKLLEDAGFTVSDGGDTDSSEDEGRVARTDPEAGSSAPQGSSIRLFRSNGSMSELPDVTGQDGSDALRELRSAGFGSVSLPGSCRNEEITSMSPSGGSDAKRSSQVTLSCDS</sequence>
<feature type="compositionally biased region" description="Polar residues" evidence="9">
    <location>
        <begin position="839"/>
        <end position="848"/>
    </location>
</feature>
<feature type="domain" description="PASTA" evidence="11">
    <location>
        <begin position="786"/>
        <end position="848"/>
    </location>
</feature>
<evidence type="ECO:0000256" key="9">
    <source>
        <dbReference type="SAM" id="MobiDB-lite"/>
    </source>
</evidence>
<organism evidence="12 13">
    <name type="scientific">Leucobacter tardus</name>
    <dbReference type="NCBI Taxonomy" id="501483"/>
    <lineage>
        <taxon>Bacteria</taxon>
        <taxon>Bacillati</taxon>
        <taxon>Actinomycetota</taxon>
        <taxon>Actinomycetes</taxon>
        <taxon>Micrococcales</taxon>
        <taxon>Microbacteriaceae</taxon>
        <taxon>Leucobacter</taxon>
    </lineage>
</organism>
<dbReference type="RefSeq" id="WP_208237088.1">
    <property type="nucleotide sequence ID" value="NZ_BAAAQU010000001.1"/>
</dbReference>
<evidence type="ECO:0000313" key="13">
    <source>
        <dbReference type="Proteomes" id="UP000668403"/>
    </source>
</evidence>
<dbReference type="GO" id="GO:0006508">
    <property type="term" value="P:proteolysis"/>
    <property type="evidence" value="ECO:0007669"/>
    <property type="project" value="UniProtKB-KW"/>
</dbReference>
<feature type="compositionally biased region" description="Basic and acidic residues" evidence="9">
    <location>
        <begin position="758"/>
        <end position="767"/>
    </location>
</feature>
<dbReference type="Gene3D" id="3.30.10.20">
    <property type="match status" value="2"/>
</dbReference>
<dbReference type="Proteomes" id="UP000668403">
    <property type="component" value="Unassembled WGS sequence"/>
</dbReference>
<dbReference type="Pfam" id="PF00912">
    <property type="entry name" value="Transgly"/>
    <property type="match status" value="1"/>
</dbReference>
<feature type="region of interest" description="Disordered" evidence="9">
    <location>
        <begin position="745"/>
        <end position="848"/>
    </location>
</feature>
<comment type="caution">
    <text evidence="12">The sequence shown here is derived from an EMBL/GenBank/DDBJ whole genome shotgun (WGS) entry which is preliminary data.</text>
</comment>
<dbReference type="PANTHER" id="PTHR32282">
    <property type="entry name" value="BINDING PROTEIN TRANSPEPTIDASE, PUTATIVE-RELATED"/>
    <property type="match status" value="1"/>
</dbReference>
<proteinExistence type="predicted"/>
<dbReference type="SUPFAM" id="SSF56601">
    <property type="entry name" value="beta-lactamase/transpeptidase-like"/>
    <property type="match status" value="1"/>
</dbReference>
<dbReference type="InterPro" id="IPR001264">
    <property type="entry name" value="Glyco_trans_51"/>
</dbReference>
<comment type="catalytic activity">
    <reaction evidence="8">
        <text>[GlcNAc-(1-&gt;4)-Mur2Ac(oyl-L-Ala-gamma-D-Glu-L-Lys-D-Ala-D-Ala)](n)-di-trans,octa-cis-undecaprenyl diphosphate + beta-D-GlcNAc-(1-&gt;4)-Mur2Ac(oyl-L-Ala-gamma-D-Glu-L-Lys-D-Ala-D-Ala)-di-trans,octa-cis-undecaprenyl diphosphate = [GlcNAc-(1-&gt;4)-Mur2Ac(oyl-L-Ala-gamma-D-Glu-L-Lys-D-Ala-D-Ala)](n+1)-di-trans,octa-cis-undecaprenyl diphosphate + di-trans,octa-cis-undecaprenyl diphosphate + H(+)</text>
        <dbReference type="Rhea" id="RHEA:23708"/>
        <dbReference type="Rhea" id="RHEA-COMP:9602"/>
        <dbReference type="Rhea" id="RHEA-COMP:9603"/>
        <dbReference type="ChEBI" id="CHEBI:15378"/>
        <dbReference type="ChEBI" id="CHEBI:58405"/>
        <dbReference type="ChEBI" id="CHEBI:60033"/>
        <dbReference type="ChEBI" id="CHEBI:78435"/>
        <dbReference type="EC" id="2.4.99.28"/>
    </reaction>
</comment>
<dbReference type="Pfam" id="PF03793">
    <property type="entry name" value="PASTA"/>
    <property type="match status" value="2"/>
</dbReference>
<feature type="compositionally biased region" description="Polar residues" evidence="9">
    <location>
        <begin position="772"/>
        <end position="788"/>
    </location>
</feature>
<accession>A0A939TJG1</accession>
<evidence type="ECO:0000256" key="10">
    <source>
        <dbReference type="SAM" id="Phobius"/>
    </source>
</evidence>
<feature type="domain" description="PASTA" evidence="11">
    <location>
        <begin position="719"/>
        <end position="785"/>
    </location>
</feature>
<dbReference type="Gene3D" id="1.10.3810.10">
    <property type="entry name" value="Biosynthetic peptidoglycan transglycosylase-like"/>
    <property type="match status" value="1"/>
</dbReference>
<evidence type="ECO:0000256" key="8">
    <source>
        <dbReference type="ARBA" id="ARBA00049902"/>
    </source>
</evidence>
<dbReference type="InterPro" id="IPR012338">
    <property type="entry name" value="Beta-lactam/transpept-like"/>
</dbReference>
<keyword evidence="2" id="KW-0645">Protease</keyword>
<dbReference type="InterPro" id="IPR036950">
    <property type="entry name" value="PBP_transglycosylase"/>
</dbReference>
<protein>
    <submittedName>
        <fullName evidence="12">Transglycosylase domain-containing protein</fullName>
    </submittedName>
</protein>
<keyword evidence="10" id="KW-0472">Membrane</keyword>
<feature type="transmembrane region" description="Helical" evidence="10">
    <location>
        <begin position="12"/>
        <end position="34"/>
    </location>
</feature>
<evidence type="ECO:0000256" key="6">
    <source>
        <dbReference type="ARBA" id="ARBA00023268"/>
    </source>
</evidence>
<evidence type="ECO:0000313" key="12">
    <source>
        <dbReference type="EMBL" id="MBO2989201.1"/>
    </source>
</evidence>
<dbReference type="InterPro" id="IPR050396">
    <property type="entry name" value="Glycosyltr_51/Transpeptidase"/>
</dbReference>
<dbReference type="AlphaFoldDB" id="A0A939TJG1"/>
<dbReference type="SUPFAM" id="SSF53955">
    <property type="entry name" value="Lysozyme-like"/>
    <property type="match status" value="1"/>
</dbReference>
<evidence type="ECO:0000256" key="5">
    <source>
        <dbReference type="ARBA" id="ARBA00022801"/>
    </source>
</evidence>
<dbReference type="EMBL" id="JAGFBF010000001">
    <property type="protein sequence ID" value="MBO2989201.1"/>
    <property type="molecule type" value="Genomic_DNA"/>
</dbReference>
<dbReference type="InterPro" id="IPR001460">
    <property type="entry name" value="PCN-bd_Tpept"/>
</dbReference>
<name>A0A939TJG1_9MICO</name>
<evidence type="ECO:0000256" key="7">
    <source>
        <dbReference type="ARBA" id="ARBA00034000"/>
    </source>
</evidence>
<keyword evidence="3" id="KW-0328">Glycosyltransferase</keyword>
<dbReference type="SMART" id="SM00740">
    <property type="entry name" value="PASTA"/>
    <property type="match status" value="2"/>
</dbReference>
<dbReference type="GO" id="GO:0009252">
    <property type="term" value="P:peptidoglycan biosynthetic process"/>
    <property type="evidence" value="ECO:0007669"/>
    <property type="project" value="TreeGrafter"/>
</dbReference>
<dbReference type="Pfam" id="PF00905">
    <property type="entry name" value="Transpeptidase"/>
    <property type="match status" value="1"/>
</dbReference>
<dbReference type="PANTHER" id="PTHR32282:SF33">
    <property type="entry name" value="PEPTIDOGLYCAN GLYCOSYLTRANSFERASE"/>
    <property type="match status" value="1"/>
</dbReference>
<reference evidence="12" key="1">
    <citation type="submission" date="2021-03" db="EMBL/GenBank/DDBJ databases">
        <title>Leucobacter chromiisoli sp. nov., isolated from chromium-containing soil of chemical plant.</title>
        <authorList>
            <person name="Xu Z."/>
        </authorList>
    </citation>
    <scope>NUCLEOTIDE SEQUENCE</scope>
    <source>
        <strain evidence="12">K 70/01</strain>
    </source>
</reference>
<keyword evidence="10" id="KW-0812">Transmembrane</keyword>
<keyword evidence="13" id="KW-1185">Reference proteome</keyword>
<evidence type="ECO:0000259" key="11">
    <source>
        <dbReference type="PROSITE" id="PS51178"/>
    </source>
</evidence>
<dbReference type="PROSITE" id="PS51178">
    <property type="entry name" value="PASTA"/>
    <property type="match status" value="2"/>
</dbReference>
<comment type="catalytic activity">
    <reaction evidence="7">
        <text>Preferential cleavage: (Ac)2-L-Lys-D-Ala-|-D-Ala. Also transpeptidation of peptidyl-alanyl moieties that are N-acyl substituents of D-alanine.</text>
        <dbReference type="EC" id="3.4.16.4"/>
    </reaction>
</comment>
<gene>
    <name evidence="12" type="ORF">J4H85_04210</name>
</gene>
<dbReference type="CDD" id="cd06577">
    <property type="entry name" value="PASTA_pknB"/>
    <property type="match status" value="2"/>
</dbReference>
<evidence type="ECO:0000256" key="1">
    <source>
        <dbReference type="ARBA" id="ARBA00022645"/>
    </source>
</evidence>
<feature type="region of interest" description="Disordered" evidence="9">
    <location>
        <begin position="705"/>
        <end position="733"/>
    </location>
</feature>
<feature type="compositionally biased region" description="Polar residues" evidence="9">
    <location>
        <begin position="719"/>
        <end position="732"/>
    </location>
</feature>
<dbReference type="GO" id="GO:0030288">
    <property type="term" value="C:outer membrane-bounded periplasmic space"/>
    <property type="evidence" value="ECO:0007669"/>
    <property type="project" value="TreeGrafter"/>
</dbReference>
<keyword evidence="10" id="KW-1133">Transmembrane helix</keyword>
<keyword evidence="5" id="KW-0378">Hydrolase</keyword>
<dbReference type="InterPro" id="IPR023346">
    <property type="entry name" value="Lysozyme-like_dom_sf"/>
</dbReference>
<dbReference type="GO" id="GO:0008658">
    <property type="term" value="F:penicillin binding"/>
    <property type="evidence" value="ECO:0007669"/>
    <property type="project" value="InterPro"/>
</dbReference>
<evidence type="ECO:0000256" key="2">
    <source>
        <dbReference type="ARBA" id="ARBA00022670"/>
    </source>
</evidence>
<evidence type="ECO:0000256" key="4">
    <source>
        <dbReference type="ARBA" id="ARBA00022679"/>
    </source>
</evidence>
<dbReference type="GO" id="GO:0008955">
    <property type="term" value="F:peptidoglycan glycosyltransferase activity"/>
    <property type="evidence" value="ECO:0007669"/>
    <property type="project" value="UniProtKB-EC"/>
</dbReference>
<keyword evidence="4" id="KW-0808">Transferase</keyword>
<evidence type="ECO:0000256" key="3">
    <source>
        <dbReference type="ARBA" id="ARBA00022676"/>
    </source>
</evidence>